<protein>
    <submittedName>
        <fullName evidence="3">Chitin-binding type-4 domain-containing protein</fullName>
    </submittedName>
</protein>
<evidence type="ECO:0000313" key="4">
    <source>
        <dbReference type="Proteomes" id="UP000887116"/>
    </source>
</evidence>
<dbReference type="AlphaFoldDB" id="A0A8X6HSE0"/>
<comment type="caution">
    <text evidence="3">The sequence shown here is derived from an EMBL/GenBank/DDBJ whole genome shotgun (WGS) entry which is preliminary data.</text>
</comment>
<keyword evidence="4" id="KW-1185">Reference proteome</keyword>
<organism evidence="3 4">
    <name type="scientific">Trichonephila clavata</name>
    <name type="common">Joro spider</name>
    <name type="synonym">Nephila clavata</name>
    <dbReference type="NCBI Taxonomy" id="2740835"/>
    <lineage>
        <taxon>Eukaryota</taxon>
        <taxon>Metazoa</taxon>
        <taxon>Ecdysozoa</taxon>
        <taxon>Arthropoda</taxon>
        <taxon>Chelicerata</taxon>
        <taxon>Arachnida</taxon>
        <taxon>Araneae</taxon>
        <taxon>Araneomorphae</taxon>
        <taxon>Entelegynae</taxon>
        <taxon>Araneoidea</taxon>
        <taxon>Nephilidae</taxon>
        <taxon>Trichonephila</taxon>
    </lineage>
</organism>
<keyword evidence="1" id="KW-0732">Signal</keyword>
<dbReference type="PANTHER" id="PTHR21113">
    <property type="entry name" value="AGAP001705-PA"/>
    <property type="match status" value="1"/>
</dbReference>
<accession>A0A8X6HSE0</accession>
<feature type="chain" id="PRO_5036494087" evidence="1">
    <location>
        <begin position="19"/>
        <end position="209"/>
    </location>
</feature>
<dbReference type="EMBL" id="BMAO01028826">
    <property type="protein sequence ID" value="GFR27635.1"/>
    <property type="molecule type" value="Genomic_DNA"/>
</dbReference>
<gene>
    <name evidence="3" type="primary">NCL1_21750</name>
    <name evidence="3" type="ORF">TNCT_64901</name>
</gene>
<dbReference type="PANTHER" id="PTHR21113:SF4">
    <property type="entry name" value="CHITIN-BINDING TYPE-4 DOMAIN-CONTAINING PROTEIN"/>
    <property type="match status" value="1"/>
</dbReference>
<sequence length="209" mass="23241">MLKFAILITLTYVGLVLGHGRLEDPPGRSTMWRFGFNTEKNPDDAELFCGGITRLWQRNKGKCGICGDAWDSPEPRPNEDGGKYGKGVIAKTYKSGEVITATVNIVANHFGYFTFKICPVEPGVTVDQACLDKHPLELADGSGTKFDLGSKRGHVKVQLKLPEGFKCERCVFQWHWKCANHWGICENGKGRLGCGPQEYFRGCADIRIE</sequence>
<evidence type="ECO:0000313" key="3">
    <source>
        <dbReference type="EMBL" id="GFR27635.1"/>
    </source>
</evidence>
<feature type="domain" description="Chitin-binding type-4" evidence="2">
    <location>
        <begin position="19"/>
        <end position="206"/>
    </location>
</feature>
<dbReference type="Proteomes" id="UP000887116">
    <property type="component" value="Unassembled WGS sequence"/>
</dbReference>
<dbReference type="InterPro" id="IPR004302">
    <property type="entry name" value="Cellulose/chitin-bd_N"/>
</dbReference>
<feature type="signal peptide" evidence="1">
    <location>
        <begin position="1"/>
        <end position="18"/>
    </location>
</feature>
<dbReference type="Pfam" id="PF03067">
    <property type="entry name" value="LPMO_10"/>
    <property type="match status" value="1"/>
</dbReference>
<name>A0A8X6HSE0_TRICU</name>
<dbReference type="OrthoDB" id="64893at2759"/>
<reference evidence="3" key="1">
    <citation type="submission" date="2020-07" db="EMBL/GenBank/DDBJ databases">
        <title>Multicomponent nature underlies the extraordinary mechanical properties of spider dragline silk.</title>
        <authorList>
            <person name="Kono N."/>
            <person name="Nakamura H."/>
            <person name="Mori M."/>
            <person name="Yoshida Y."/>
            <person name="Ohtoshi R."/>
            <person name="Malay A.D."/>
            <person name="Moran D.A.P."/>
            <person name="Tomita M."/>
            <person name="Numata K."/>
            <person name="Arakawa K."/>
        </authorList>
    </citation>
    <scope>NUCLEOTIDE SEQUENCE</scope>
</reference>
<evidence type="ECO:0000259" key="2">
    <source>
        <dbReference type="Pfam" id="PF03067"/>
    </source>
</evidence>
<proteinExistence type="predicted"/>
<evidence type="ECO:0000256" key="1">
    <source>
        <dbReference type="SAM" id="SignalP"/>
    </source>
</evidence>